<dbReference type="SFLD" id="SFLDS00003">
    <property type="entry name" value="Haloacid_Dehalogenase"/>
    <property type="match status" value="1"/>
</dbReference>
<dbReference type="InterPro" id="IPR041492">
    <property type="entry name" value="HAD_2"/>
</dbReference>
<comment type="caution">
    <text evidence="1">The sequence shown here is derived from an EMBL/GenBank/DDBJ whole genome shotgun (WGS) entry which is preliminary data.</text>
</comment>
<dbReference type="InterPro" id="IPR050155">
    <property type="entry name" value="HAD-like_hydrolase_sf"/>
</dbReference>
<dbReference type="Gene3D" id="1.10.150.240">
    <property type="entry name" value="Putative phosphatase, domain 2"/>
    <property type="match status" value="1"/>
</dbReference>
<evidence type="ECO:0000313" key="1">
    <source>
        <dbReference type="EMBL" id="OIR03615.1"/>
    </source>
</evidence>
<dbReference type="GO" id="GO:0008967">
    <property type="term" value="F:phosphoglycolate phosphatase activity"/>
    <property type="evidence" value="ECO:0007669"/>
    <property type="project" value="UniProtKB-EC"/>
</dbReference>
<dbReference type="InterPro" id="IPR023214">
    <property type="entry name" value="HAD_sf"/>
</dbReference>
<name>A0A1J5S5P8_9ZZZZ</name>
<proteinExistence type="predicted"/>
<keyword evidence="1" id="KW-0378">Hydrolase</keyword>
<dbReference type="Pfam" id="PF13419">
    <property type="entry name" value="HAD_2"/>
    <property type="match status" value="1"/>
</dbReference>
<protein>
    <submittedName>
        <fullName evidence="1">Phosphoglycolate phosphatase, chromosomal</fullName>
        <ecNumber evidence="1">3.1.3.18</ecNumber>
    </submittedName>
</protein>
<dbReference type="InterPro" id="IPR036412">
    <property type="entry name" value="HAD-like_sf"/>
</dbReference>
<dbReference type="InterPro" id="IPR023198">
    <property type="entry name" value="PGP-like_dom2"/>
</dbReference>
<dbReference type="InterPro" id="IPR006439">
    <property type="entry name" value="HAD-SF_hydro_IA"/>
</dbReference>
<dbReference type="Gene3D" id="3.40.50.1000">
    <property type="entry name" value="HAD superfamily/HAD-like"/>
    <property type="match status" value="1"/>
</dbReference>
<accession>A0A1J5S5P8</accession>
<dbReference type="AlphaFoldDB" id="A0A1J5S5P8"/>
<dbReference type="PANTHER" id="PTHR43434">
    <property type="entry name" value="PHOSPHOGLYCOLATE PHOSPHATASE"/>
    <property type="match status" value="1"/>
</dbReference>
<reference evidence="1" key="1">
    <citation type="submission" date="2016-10" db="EMBL/GenBank/DDBJ databases">
        <title>Sequence of Gallionella enrichment culture.</title>
        <authorList>
            <person name="Poehlein A."/>
            <person name="Muehling M."/>
            <person name="Daniel R."/>
        </authorList>
    </citation>
    <scope>NUCLEOTIDE SEQUENCE</scope>
</reference>
<dbReference type="GO" id="GO:0006281">
    <property type="term" value="P:DNA repair"/>
    <property type="evidence" value="ECO:0007669"/>
    <property type="project" value="TreeGrafter"/>
</dbReference>
<dbReference type="PRINTS" id="PR00413">
    <property type="entry name" value="HADHALOGNASE"/>
</dbReference>
<dbReference type="SUPFAM" id="SSF56784">
    <property type="entry name" value="HAD-like"/>
    <property type="match status" value="1"/>
</dbReference>
<dbReference type="SFLD" id="SFLDG01129">
    <property type="entry name" value="C1.5:_HAD__Beta-PGM__Phosphata"/>
    <property type="match status" value="1"/>
</dbReference>
<dbReference type="NCBIfam" id="TIGR01509">
    <property type="entry name" value="HAD-SF-IA-v3"/>
    <property type="match status" value="1"/>
</dbReference>
<organism evidence="1">
    <name type="scientific">mine drainage metagenome</name>
    <dbReference type="NCBI Taxonomy" id="410659"/>
    <lineage>
        <taxon>unclassified sequences</taxon>
        <taxon>metagenomes</taxon>
        <taxon>ecological metagenomes</taxon>
    </lineage>
</organism>
<dbReference type="EC" id="3.1.3.18" evidence="1"/>
<dbReference type="EMBL" id="MLJW01000064">
    <property type="protein sequence ID" value="OIR03615.1"/>
    <property type="molecule type" value="Genomic_DNA"/>
</dbReference>
<dbReference type="PANTHER" id="PTHR43434:SF1">
    <property type="entry name" value="PHOSPHOGLYCOLATE PHOSPHATASE"/>
    <property type="match status" value="1"/>
</dbReference>
<sequence>MNGESNPRPRVVVFDLDGTLFDSLPGVLRAIRHALEPFESRPLTMDIFPNLGGPPERFFPGLLRDPSNAPAALARLSAFVAENGWDASPYPGAIGLLKDLVRAGFRTAVWTGRDRASTLELVQRHALGSLIGTEVCGDDLASHKPDPEGMAVLLRRFDAHPGEALFVGDSDVDVRSGEAAGVRMILIRAGRTLGETVAGKAWRVADTHADAYALVRSWAGIAP</sequence>
<gene>
    <name evidence="1" type="primary">cbbZC_3</name>
    <name evidence="1" type="ORF">GALL_142370</name>
</gene>